<feature type="compositionally biased region" description="Pro residues" evidence="1">
    <location>
        <begin position="1300"/>
        <end position="1313"/>
    </location>
</feature>
<feature type="region of interest" description="Disordered" evidence="1">
    <location>
        <begin position="1599"/>
        <end position="1622"/>
    </location>
</feature>
<feature type="region of interest" description="Disordered" evidence="1">
    <location>
        <begin position="1184"/>
        <end position="1313"/>
    </location>
</feature>
<proteinExistence type="predicted"/>
<feature type="compositionally biased region" description="Pro residues" evidence="1">
    <location>
        <begin position="1200"/>
        <end position="1212"/>
    </location>
</feature>
<feature type="region of interest" description="Disordered" evidence="1">
    <location>
        <begin position="1331"/>
        <end position="1359"/>
    </location>
</feature>
<dbReference type="SUPFAM" id="SSF53098">
    <property type="entry name" value="Ribonuclease H-like"/>
    <property type="match status" value="1"/>
</dbReference>
<feature type="compositionally biased region" description="Basic and acidic residues" evidence="1">
    <location>
        <begin position="2411"/>
        <end position="2435"/>
    </location>
</feature>
<sequence length="2669" mass="301994">DSQWQDQYWDDWSWYESEESYDGKDGKSGKDGQSQLAEASSSSVTAATTFYAEYINPLNFSFMATEDKKEEAFISQPLTPTAMVLDLGCTRAMASRVAATFCDDNPNCGIWYTIAETTSQFTFANSESTKCKQKLIICMYDREYAVQSTEFDIVEQGHVPILMSLPQMRNLRFQFELHPDKALLSSPILGVWDVKLKVAPSSHLVLDLLDLSRLMWNVRFDKHKKSSFLTYFCHYEYGFHQKTLGGSSLEEEPKDFVFATDDEWVIDEASMELIRLHKKVRRTRYEPKEGAVPIPLEYLDNKRKTITEFSKGKNVAHEDDWRSPEPPTSKVTEPWKGRLDLLMKNLAKVSLKTAQREQEHPESLHQERSLVLPLLLKMIRIFKSARIALPLPGQEVSRASPQYQRMLEKLNNDVELYKLHVKHYHMSSAQFRRRTSMLGLPGEIYDKYDRIVKGCRVCSTSVPTPPRARIAGLRASSFGDLIFVDHEEIKFGTKAYLALVIIDGASNLLWVTALTSLEAPETLGAFRQWTEENNCIPKGIVGDQAFFAPPFMSYYKFHGITPYPCGPRTPWPNRAETAVRLFKRTWSIMAKALADEGYAERVTVRQAVKKVAWARNCQLTVSGYSPLEIATGRRPPDLFDVETSTPEQLSANPPEEDRTTLDLQRIAMRAHQEARQSIDLRKGLARRVMPSDGPYQKGDRVFVWHKDESKKKSEGVWVRGTVISQEGAMVLVEVHRAVLRVNQSKVRRDGDPWHDVAIPLKPAEPRSSSAEEVRDDAPRRSSQEEALERIGDRLLEQVSSRFCYEHEICFHSLTSGKSDFVEITPHLTGLTACTCHSGLVASEPVLFGEWSVKKIHSSIESAWQVILAAEPNHIIIHPVIPAQWTKKAANAFWHFCAEVSRWQDDRGDGYFVTIMYPAHSGFWLSQSSRSLKWRSSMTFCTFKNKGEQQHGEISFLTNTPDGSLDRLESLAEGYSSEEILDPRFAVLLSQCLLSNHRSDLRQGFLFEDIFEDFEDGTLCALCLRSERNSEALPVLPSSEEYSMLSNNSRGRLPKPLQFVAPQRFVTSSLVQALSYIDNLLPGTELEIHTTTSAEAAALRPLIKNVRVLTLPYLEFEFCNVYRGTRGKTLPLIHRHPDAVVLLWCKGDHDHVFFVTMAQLLPCLQDMNLTDWSMVVFWNESKGSGSKKGPDVGLDFTDQPAPSPSVPPQPPAAPGDDVDYPGYDDPQVDMPVDDEDMPFQNSAPVPVPGGDEDADLDMPYDPDEDGGHPPGGGPQGPGPGYGPSPDEPALPMEYHEESPPSGGPPDAPGAPPPYANPECLVRLCRGRHHLHRLNVSQTRARGRHPEDTSKAGEDTDSDATVDYREDSLLALVAGDDVPSLVPLDGDGFASWLTKQDKIKAGTITPEMQRKYAKEVRAAKLEEFKSYLDNDAIRLTDRRKLGRDVNFLTGRWVLTVKVDKNGYFSKFKARWVCRGFQDKFAWDQQTDSPTATRYGFRLVAQCAANHFWDLLHLDLKTAFLQGEHYNLSSRMVVVQLPQDIGLPTWMVGLCLRPVYGLNDAPRRWWNRLDKFLRSIGMEPTRADRCTYVAYDGIEGKKSKSYLSAEGSSQEEESEPGSTSPEAEPGYLKELPLHAMSCYAYGEGNHSTSDRAEERSYLSCPDLAQCFNTETKKVVDYAWRPVTDAKLLGFLGSVACKKRGWSPSENGHALVSHRAKALRTPAPVYQVKDYPYRVSMILRKGTWWIVERAHDMRLDKDNKTCFLEEEAEVLVSLFLPEKASYQVESLSELSPELVDQLLEHFVEHFTVGHEDKNDLAFTGQRVRWVLDAQGSAPMDVDSSSQEEASAPQVYWTPNLGCNLRVDLITGVPEYGNYLKSASWITRRALRTVGDGGVVVYAKRRSRVFPESAPVASLKVKPEDVPRHPGHQDVTAYFPHREKAVTKLLEGQLAFLSHVRLYEENHPGTHILQQNLVWKYEFLRHFLGCLDEAELATVTAEIREVSNLSYNHGSWAVKMSKSLSRILRHGDRTVLGKYMECSLEGLLRTNVKPYDWHPRKFFSFLMANSKGRFNIWVAPVALTFGRFLDWDFHIGVSAIQGHSRVPDQVSDISKGERLSIERCRKLGMIFHASDNANYEGIREKGLVLEATRTYIRYGPYIFYCNLDYESYLNHGHELYLTDNGVVLAYESIGWMSHPLSGYSLHFFLKAFELGKLQGYKSPYEKYPNKHIGGLPRMIDDLTEAHEAFNFERDVYQEIAHVRDDFSLMVSIVAESYGQEFFSYIQKNSQNEEKEEKDFKSRFVRKAKSDLRAYLDIKAKREAELEELYTRPYEDIAVEEFLEKLPGPQVEEILEPEVDISMETSDATAETAHPPQGETADSAEVETPDVPMQTEAPEGSPQGEGSGVKAEDTEGSPLGEKLESKDEHMDAKEEVNDDVADKEGSPLGEESMPDISPNDDDDEEILYDQGIWGKCKTVADPEAAKATKDAEAQNEDAFDNLEKSSDKKGLVDTAEYQEFIKDGYRLERKSPLVLLKDQKNGYGYTGFFHTGIRDIEVDPVGFFKVQHMGWRVAAPPHAYQKFHLPETALFQQVCKMLPIYDRRPERLDYVFRTGDVRSTLDDRLMAKASDVRAAALEVHDNLLQKVKELHEAGRPATREELLNAMLHLFLSAGVNEEE</sequence>
<dbReference type="OrthoDB" id="411615at2759"/>
<dbReference type="GO" id="GO:0003676">
    <property type="term" value="F:nucleic acid binding"/>
    <property type="evidence" value="ECO:0007669"/>
    <property type="project" value="InterPro"/>
</dbReference>
<evidence type="ECO:0000313" key="3">
    <source>
        <dbReference type="EMBL" id="CAE7369165.1"/>
    </source>
</evidence>
<feature type="compositionally biased region" description="Basic and acidic residues" evidence="1">
    <location>
        <begin position="769"/>
        <end position="786"/>
    </location>
</feature>
<feature type="compositionally biased region" description="Basic and acidic residues" evidence="1">
    <location>
        <begin position="1342"/>
        <end position="1352"/>
    </location>
</feature>
<name>A0A812PZP4_9DINO</name>
<keyword evidence="4" id="KW-1185">Reference proteome</keyword>
<dbReference type="InterPro" id="IPR012337">
    <property type="entry name" value="RNaseH-like_sf"/>
</dbReference>
<dbReference type="InterPro" id="IPR036397">
    <property type="entry name" value="RNaseH_sf"/>
</dbReference>
<feature type="region of interest" description="Disordered" evidence="1">
    <location>
        <begin position="750"/>
        <end position="786"/>
    </location>
</feature>
<feature type="region of interest" description="Disordered" evidence="1">
    <location>
        <begin position="2356"/>
        <end position="2454"/>
    </location>
</feature>
<evidence type="ECO:0000313" key="4">
    <source>
        <dbReference type="Proteomes" id="UP000601435"/>
    </source>
</evidence>
<feature type="non-terminal residue" evidence="3">
    <location>
        <position position="2669"/>
    </location>
</feature>
<organism evidence="3 4">
    <name type="scientific">Symbiodinium necroappetens</name>
    <dbReference type="NCBI Taxonomy" id="1628268"/>
    <lineage>
        <taxon>Eukaryota</taxon>
        <taxon>Sar</taxon>
        <taxon>Alveolata</taxon>
        <taxon>Dinophyceae</taxon>
        <taxon>Suessiales</taxon>
        <taxon>Symbiodiniaceae</taxon>
        <taxon>Symbiodinium</taxon>
    </lineage>
</organism>
<accession>A0A812PZP4</accession>
<evidence type="ECO:0000256" key="1">
    <source>
        <dbReference type="SAM" id="MobiDB-lite"/>
    </source>
</evidence>
<dbReference type="GO" id="GO:0015074">
    <property type="term" value="P:DNA integration"/>
    <property type="evidence" value="ECO:0007669"/>
    <property type="project" value="InterPro"/>
</dbReference>
<feature type="compositionally biased region" description="Low complexity" evidence="1">
    <location>
        <begin position="1219"/>
        <end position="1228"/>
    </location>
</feature>
<feature type="compositionally biased region" description="Pro residues" evidence="1">
    <location>
        <begin position="1275"/>
        <end position="1287"/>
    </location>
</feature>
<dbReference type="Gene3D" id="3.30.420.10">
    <property type="entry name" value="Ribonuclease H-like superfamily/Ribonuclease H"/>
    <property type="match status" value="1"/>
</dbReference>
<feature type="compositionally biased region" description="Acidic residues" evidence="1">
    <location>
        <begin position="1249"/>
        <end position="1263"/>
    </location>
</feature>
<dbReference type="InterPro" id="IPR013103">
    <property type="entry name" value="RVT_2"/>
</dbReference>
<dbReference type="Proteomes" id="UP000601435">
    <property type="component" value="Unassembled WGS sequence"/>
</dbReference>
<dbReference type="InterPro" id="IPR001584">
    <property type="entry name" value="Integrase_cat-core"/>
</dbReference>
<feature type="non-terminal residue" evidence="3">
    <location>
        <position position="1"/>
    </location>
</feature>
<feature type="compositionally biased region" description="Low complexity" evidence="1">
    <location>
        <begin position="1613"/>
        <end position="1622"/>
    </location>
</feature>
<protein>
    <submittedName>
        <fullName evidence="3">GIP protein</fullName>
    </submittedName>
</protein>
<reference evidence="3" key="1">
    <citation type="submission" date="2021-02" db="EMBL/GenBank/DDBJ databases">
        <authorList>
            <person name="Dougan E. K."/>
            <person name="Rhodes N."/>
            <person name="Thang M."/>
            <person name="Chan C."/>
        </authorList>
    </citation>
    <scope>NUCLEOTIDE SEQUENCE</scope>
</reference>
<dbReference type="EMBL" id="CAJNJA010015812">
    <property type="protein sequence ID" value="CAE7369165.1"/>
    <property type="molecule type" value="Genomic_DNA"/>
</dbReference>
<gene>
    <name evidence="3" type="primary">GIP</name>
    <name evidence="3" type="ORF">SNEC2469_LOCUS9897</name>
</gene>
<feature type="domain" description="Integrase catalytic" evidence="2">
    <location>
        <begin position="462"/>
        <end position="634"/>
    </location>
</feature>
<dbReference type="SUPFAM" id="SSF56399">
    <property type="entry name" value="ADP-ribosylation"/>
    <property type="match status" value="1"/>
</dbReference>
<dbReference type="PROSITE" id="PS50994">
    <property type="entry name" value="INTEGRASE"/>
    <property type="match status" value="1"/>
</dbReference>
<comment type="caution">
    <text evidence="3">The sequence shown here is derived from an EMBL/GenBank/DDBJ whole genome shotgun (WGS) entry which is preliminary data.</text>
</comment>
<dbReference type="Pfam" id="PF07727">
    <property type="entry name" value="RVT_2"/>
    <property type="match status" value="1"/>
</dbReference>
<evidence type="ECO:0000259" key="2">
    <source>
        <dbReference type="PROSITE" id="PS50994"/>
    </source>
</evidence>